<dbReference type="EMBL" id="LAZR01051653">
    <property type="protein sequence ID" value="KKK84700.1"/>
    <property type="molecule type" value="Genomic_DNA"/>
</dbReference>
<organism evidence="1">
    <name type="scientific">marine sediment metagenome</name>
    <dbReference type="NCBI Taxonomy" id="412755"/>
    <lineage>
        <taxon>unclassified sequences</taxon>
        <taxon>metagenomes</taxon>
        <taxon>ecological metagenomes</taxon>
    </lineage>
</organism>
<reference evidence="1" key="1">
    <citation type="journal article" date="2015" name="Nature">
        <title>Complex archaea that bridge the gap between prokaryotes and eukaryotes.</title>
        <authorList>
            <person name="Spang A."/>
            <person name="Saw J.H."/>
            <person name="Jorgensen S.L."/>
            <person name="Zaremba-Niedzwiedzka K."/>
            <person name="Martijn J."/>
            <person name="Lind A.E."/>
            <person name="van Eijk R."/>
            <person name="Schleper C."/>
            <person name="Guy L."/>
            <person name="Ettema T.J."/>
        </authorList>
    </citation>
    <scope>NUCLEOTIDE SEQUENCE</scope>
</reference>
<dbReference type="AlphaFoldDB" id="A0A0F8ZFH6"/>
<evidence type="ECO:0000313" key="1">
    <source>
        <dbReference type="EMBL" id="KKK84700.1"/>
    </source>
</evidence>
<sequence length="73" mass="8595">PVQVISVAEHEQIVKDLKDREAGVSLEWLEKWCKEYSIMNPIRKEKKIYLPDVIEVNHLLKAARRQVKKEARA</sequence>
<accession>A0A0F8ZFH6</accession>
<name>A0A0F8ZFH6_9ZZZZ</name>
<comment type="caution">
    <text evidence="1">The sequence shown here is derived from an EMBL/GenBank/DDBJ whole genome shotgun (WGS) entry which is preliminary data.</text>
</comment>
<proteinExistence type="predicted"/>
<gene>
    <name evidence="1" type="ORF">LCGC14_2780680</name>
</gene>
<protein>
    <submittedName>
        <fullName evidence="1">Uncharacterized protein</fullName>
    </submittedName>
</protein>
<feature type="non-terminal residue" evidence="1">
    <location>
        <position position="1"/>
    </location>
</feature>